<dbReference type="GO" id="GO:0003677">
    <property type="term" value="F:DNA binding"/>
    <property type="evidence" value="ECO:0007669"/>
    <property type="project" value="InterPro"/>
</dbReference>
<dbReference type="InterPro" id="IPR003115">
    <property type="entry name" value="ParB_N"/>
</dbReference>
<dbReference type="InterPro" id="IPR004437">
    <property type="entry name" value="ParB/RepB/Spo0J"/>
</dbReference>
<dbReference type="Gene3D" id="1.10.10.2830">
    <property type="match status" value="1"/>
</dbReference>
<dbReference type="SUPFAM" id="SSF110849">
    <property type="entry name" value="ParB/Sulfiredoxin"/>
    <property type="match status" value="1"/>
</dbReference>
<evidence type="ECO:0000256" key="3">
    <source>
        <dbReference type="SAM" id="MobiDB-lite"/>
    </source>
</evidence>
<dbReference type="RefSeq" id="WP_130295329.1">
    <property type="nucleotide sequence ID" value="NZ_SHKL01000002.1"/>
</dbReference>
<evidence type="ECO:0000313" key="5">
    <source>
        <dbReference type="EMBL" id="RZT75464.1"/>
    </source>
</evidence>
<dbReference type="Proteomes" id="UP000291591">
    <property type="component" value="Unassembled WGS sequence"/>
</dbReference>
<keyword evidence="6" id="KW-1185">Reference proteome</keyword>
<dbReference type="OrthoDB" id="70307at2"/>
<comment type="caution">
    <text evidence="5">The sequence shown here is derived from an EMBL/GenBank/DDBJ whole genome shotgun (WGS) entry which is preliminary data.</text>
</comment>
<evidence type="ECO:0000313" key="6">
    <source>
        <dbReference type="Proteomes" id="UP000291591"/>
    </source>
</evidence>
<dbReference type="InterPro" id="IPR050336">
    <property type="entry name" value="Chromosome_partition/occlusion"/>
</dbReference>
<dbReference type="GO" id="GO:0007059">
    <property type="term" value="P:chromosome segregation"/>
    <property type="evidence" value="ECO:0007669"/>
    <property type="project" value="UniProtKB-KW"/>
</dbReference>
<name>A0A4Q7U7F5_PSEST</name>
<reference evidence="5 6" key="1">
    <citation type="submission" date="2019-02" db="EMBL/GenBank/DDBJ databases">
        <title>Sequencing the genomes of 1000 actinobacteria strains.</title>
        <authorList>
            <person name="Klenk H.-P."/>
        </authorList>
    </citation>
    <scope>NUCLEOTIDE SEQUENCE [LARGE SCALE GENOMIC DNA]</scope>
    <source>
        <strain evidence="5 6">DSM 45779</strain>
    </source>
</reference>
<dbReference type="SMART" id="SM00470">
    <property type="entry name" value="ParB"/>
    <property type="match status" value="1"/>
</dbReference>
<dbReference type="EMBL" id="SHKL01000002">
    <property type="protein sequence ID" value="RZT75464.1"/>
    <property type="molecule type" value="Genomic_DNA"/>
</dbReference>
<evidence type="ECO:0000259" key="4">
    <source>
        <dbReference type="SMART" id="SM00470"/>
    </source>
</evidence>
<dbReference type="PANTHER" id="PTHR33375">
    <property type="entry name" value="CHROMOSOME-PARTITIONING PROTEIN PARB-RELATED"/>
    <property type="match status" value="1"/>
</dbReference>
<dbReference type="Pfam" id="PF02195">
    <property type="entry name" value="ParB_N"/>
    <property type="match status" value="1"/>
</dbReference>
<accession>A0A4Q7U7F5</accession>
<dbReference type="Gene3D" id="3.90.1530.30">
    <property type="match status" value="1"/>
</dbReference>
<protein>
    <submittedName>
        <fullName evidence="5">ParB family chromosome partitioning protein</fullName>
    </submittedName>
</protein>
<organism evidence="5 6">
    <name type="scientific">Pseudonocardia sediminis</name>
    <dbReference type="NCBI Taxonomy" id="1397368"/>
    <lineage>
        <taxon>Bacteria</taxon>
        <taxon>Bacillati</taxon>
        <taxon>Actinomycetota</taxon>
        <taxon>Actinomycetes</taxon>
        <taxon>Pseudonocardiales</taxon>
        <taxon>Pseudonocardiaceae</taxon>
        <taxon>Pseudonocardia</taxon>
    </lineage>
</organism>
<dbReference type="SUPFAM" id="SSF109709">
    <property type="entry name" value="KorB DNA-binding domain-like"/>
    <property type="match status" value="1"/>
</dbReference>
<dbReference type="Pfam" id="PF17762">
    <property type="entry name" value="HTH_ParB"/>
    <property type="match status" value="1"/>
</dbReference>
<evidence type="ECO:0000256" key="2">
    <source>
        <dbReference type="ARBA" id="ARBA00022829"/>
    </source>
</evidence>
<dbReference type="PANTHER" id="PTHR33375:SF1">
    <property type="entry name" value="CHROMOSOME-PARTITIONING PROTEIN PARB-RELATED"/>
    <property type="match status" value="1"/>
</dbReference>
<dbReference type="NCBIfam" id="TIGR00180">
    <property type="entry name" value="parB_part"/>
    <property type="match status" value="1"/>
</dbReference>
<gene>
    <name evidence="5" type="ORF">EV383_6204</name>
</gene>
<comment type="similarity">
    <text evidence="1">Belongs to the ParB family.</text>
</comment>
<dbReference type="GO" id="GO:0045881">
    <property type="term" value="P:positive regulation of sporulation resulting in formation of a cellular spore"/>
    <property type="evidence" value="ECO:0007669"/>
    <property type="project" value="TreeGrafter"/>
</dbReference>
<dbReference type="InterPro" id="IPR036086">
    <property type="entry name" value="ParB/Sulfiredoxin_sf"/>
</dbReference>
<feature type="region of interest" description="Disordered" evidence="3">
    <location>
        <begin position="1"/>
        <end position="39"/>
    </location>
</feature>
<dbReference type="InterPro" id="IPR041468">
    <property type="entry name" value="HTH_ParB/Spo0J"/>
</dbReference>
<sequence>MGKRVNLAELAREEVPDSYSPPPRQPRGAATEDVPAGPDTTALAVSQVAANPLNRRSDRDSSGEDFDQLVDTIRTHGVLQPIVVCSTAAFLERYPKERGGLHGARWVALIGNRRLQAAAAAGLEQVPALVNDDRVASMYEVMLVENSHRRDLGPLHEAVAMQQVLTESGISQRQLASRIGRSHPYVTQRIALLGLIPELRDALDEGLLKVEAAREIGGLSEAEQKVIAAAGAPYRRKRAETGNAVTTRRTITASSPAKTAESIRRLFSTDELAELVRLLSEGEPEG</sequence>
<evidence type="ECO:0000256" key="1">
    <source>
        <dbReference type="ARBA" id="ARBA00006295"/>
    </source>
</evidence>
<dbReference type="AlphaFoldDB" id="A0A4Q7U7F5"/>
<feature type="domain" description="ParB-like N-terminal" evidence="4">
    <location>
        <begin position="41"/>
        <end position="147"/>
    </location>
</feature>
<dbReference type="GO" id="GO:0005694">
    <property type="term" value="C:chromosome"/>
    <property type="evidence" value="ECO:0007669"/>
    <property type="project" value="TreeGrafter"/>
</dbReference>
<keyword evidence="2" id="KW-0159">Chromosome partition</keyword>
<proteinExistence type="inferred from homology"/>